<dbReference type="InterPro" id="IPR020904">
    <property type="entry name" value="Sc_DH/Rdtase_CS"/>
</dbReference>
<protein>
    <submittedName>
        <fullName evidence="4">SDR family NAD(P)-dependent oxidoreductase</fullName>
    </submittedName>
</protein>
<evidence type="ECO:0000313" key="5">
    <source>
        <dbReference type="Proteomes" id="UP000265509"/>
    </source>
</evidence>
<accession>A0A3L7DWB9</accession>
<dbReference type="InterPro" id="IPR002347">
    <property type="entry name" value="SDR_fam"/>
</dbReference>
<reference evidence="4 5" key="1">
    <citation type="submission" date="2018-07" db="EMBL/GenBank/DDBJ databases">
        <title>Halioglobus sp. genome submission.</title>
        <authorList>
            <person name="Ye M.-Q."/>
            <person name="Du Z.-J."/>
        </authorList>
    </citation>
    <scope>NUCLEOTIDE SEQUENCE [LARGE SCALE GENOMIC DNA]</scope>
    <source>
        <strain evidence="4 5">U0301</strain>
    </source>
</reference>
<dbReference type="OrthoDB" id="9794138at2"/>
<dbReference type="InterPro" id="IPR036291">
    <property type="entry name" value="NAD(P)-bd_dom_sf"/>
</dbReference>
<keyword evidence="5" id="KW-1185">Reference proteome</keyword>
<evidence type="ECO:0000256" key="2">
    <source>
        <dbReference type="ARBA" id="ARBA00023002"/>
    </source>
</evidence>
<dbReference type="PRINTS" id="PR00081">
    <property type="entry name" value="GDHRDH"/>
</dbReference>
<dbReference type="AlphaFoldDB" id="A0A3L7DWB9"/>
<dbReference type="PANTHER" id="PTHR43658:SF8">
    <property type="entry name" value="17-BETA-HYDROXYSTEROID DEHYDROGENASE 14-RELATED"/>
    <property type="match status" value="1"/>
</dbReference>
<comment type="similarity">
    <text evidence="1 3">Belongs to the short-chain dehydrogenases/reductases (SDR) family.</text>
</comment>
<organism evidence="4 5">
    <name type="scientific">Seongchinamella sediminis</name>
    <dbReference type="NCBI Taxonomy" id="2283635"/>
    <lineage>
        <taxon>Bacteria</taxon>
        <taxon>Pseudomonadati</taxon>
        <taxon>Pseudomonadota</taxon>
        <taxon>Gammaproteobacteria</taxon>
        <taxon>Cellvibrionales</taxon>
        <taxon>Halieaceae</taxon>
        <taxon>Seongchinamella</taxon>
    </lineage>
</organism>
<dbReference type="PROSITE" id="PS00061">
    <property type="entry name" value="ADH_SHORT"/>
    <property type="match status" value="1"/>
</dbReference>
<evidence type="ECO:0000256" key="3">
    <source>
        <dbReference type="RuleBase" id="RU000363"/>
    </source>
</evidence>
<dbReference type="Pfam" id="PF00106">
    <property type="entry name" value="adh_short"/>
    <property type="match status" value="1"/>
</dbReference>
<dbReference type="Gene3D" id="3.40.50.720">
    <property type="entry name" value="NAD(P)-binding Rossmann-like Domain"/>
    <property type="match status" value="1"/>
</dbReference>
<dbReference type="PANTHER" id="PTHR43658">
    <property type="entry name" value="SHORT-CHAIN DEHYDROGENASE/REDUCTASE"/>
    <property type="match status" value="1"/>
</dbReference>
<evidence type="ECO:0000256" key="1">
    <source>
        <dbReference type="ARBA" id="ARBA00006484"/>
    </source>
</evidence>
<dbReference type="RefSeq" id="WP_117954651.1">
    <property type="nucleotide sequence ID" value="NZ_QRAN01000011.1"/>
</dbReference>
<dbReference type="FunFam" id="3.40.50.720:FF:000084">
    <property type="entry name" value="Short-chain dehydrogenase reductase"/>
    <property type="match status" value="1"/>
</dbReference>
<keyword evidence="2" id="KW-0560">Oxidoreductase</keyword>
<sequence>MDLQGKVAIVTGGASGLGQGTVEAYVAKGVKVAIFDLNAERAQALIDELGADNVAFWSVNVADENSVRNAVAEVVEKFGALHIVNNFAGIGSAAKTYGKNGVFPLEQWDPVIAINLTGTFNVSRYAAEQMAKNDPINDDGGRGVIINTASVAGYEGQVGQVAYSATKGGVIGMTVPMARDLASYGIRVNTIVPGLIHTPLFESLPEQAYKSLEASVCYPQRLGKPAEIAHLSVFIAENDYLNAECIRLDGAIRMQPR</sequence>
<evidence type="ECO:0000313" key="4">
    <source>
        <dbReference type="EMBL" id="RLQ21614.1"/>
    </source>
</evidence>
<dbReference type="GO" id="GO:0016491">
    <property type="term" value="F:oxidoreductase activity"/>
    <property type="evidence" value="ECO:0007669"/>
    <property type="project" value="UniProtKB-KW"/>
</dbReference>
<name>A0A3L7DWB9_9GAMM</name>
<dbReference type="Proteomes" id="UP000265509">
    <property type="component" value="Unassembled WGS sequence"/>
</dbReference>
<dbReference type="SUPFAM" id="SSF51735">
    <property type="entry name" value="NAD(P)-binding Rossmann-fold domains"/>
    <property type="match status" value="1"/>
</dbReference>
<dbReference type="EMBL" id="QRAN01000011">
    <property type="protein sequence ID" value="RLQ21614.1"/>
    <property type="molecule type" value="Genomic_DNA"/>
</dbReference>
<proteinExistence type="inferred from homology"/>
<gene>
    <name evidence="4" type="ORF">DWB85_11380</name>
</gene>
<comment type="caution">
    <text evidence="4">The sequence shown here is derived from an EMBL/GenBank/DDBJ whole genome shotgun (WGS) entry which is preliminary data.</text>
</comment>
<dbReference type="PRINTS" id="PR00080">
    <property type="entry name" value="SDRFAMILY"/>
</dbReference>